<dbReference type="InterPro" id="IPR024388">
    <property type="entry name" value="Ribosomal_mL58"/>
</dbReference>
<dbReference type="EMBL" id="WVTA01000018">
    <property type="protein sequence ID" value="KAK3197689.1"/>
    <property type="molecule type" value="Genomic_DNA"/>
</dbReference>
<name>A0AAN6LMM7_9PLEO</name>
<protein>
    <recommendedName>
        <fullName evidence="4">60S ribosomal protein L20</fullName>
    </recommendedName>
</protein>
<evidence type="ECO:0000313" key="3">
    <source>
        <dbReference type="Proteomes" id="UP001280581"/>
    </source>
</evidence>
<comment type="caution">
    <text evidence="2">The sequence shown here is derived from an EMBL/GenBank/DDBJ whole genome shotgun (WGS) entry which is preliminary data.</text>
</comment>
<feature type="compositionally biased region" description="Basic and acidic residues" evidence="1">
    <location>
        <begin position="213"/>
        <end position="222"/>
    </location>
</feature>
<dbReference type="AlphaFoldDB" id="A0AAN6LMM7"/>
<dbReference type="Pfam" id="PF12824">
    <property type="entry name" value="MRP-L20"/>
    <property type="match status" value="1"/>
</dbReference>
<sequence>MSTCKSAVRICTTARSPFQPSLLPRTQSRHESTTRRQKKLLTVQQAPSYTPNRPEPTLIFNPPSSAPSVYHTPLKFLPQNDRRRALYASFLSTSTQRAHRTATPPVASAGTPLSTASFMPPKPSAALPPPVRQPYEKKYHLTDVEIKEIQRLRAEDPVRWTRVRLAEKFGCTQFFVGMIAKDEAKAEKVAREHERARSKWGERRRDARHQRERRKELWGRDA</sequence>
<keyword evidence="3" id="KW-1185">Reference proteome</keyword>
<evidence type="ECO:0008006" key="4">
    <source>
        <dbReference type="Google" id="ProtNLM"/>
    </source>
</evidence>
<dbReference type="GO" id="GO:0005762">
    <property type="term" value="C:mitochondrial large ribosomal subunit"/>
    <property type="evidence" value="ECO:0007669"/>
    <property type="project" value="TreeGrafter"/>
</dbReference>
<feature type="region of interest" description="Disordered" evidence="1">
    <location>
        <begin position="188"/>
        <end position="222"/>
    </location>
</feature>
<gene>
    <name evidence="2" type="ORF">GRF29_216g913819</name>
</gene>
<dbReference type="Proteomes" id="UP001280581">
    <property type="component" value="Unassembled WGS sequence"/>
</dbReference>
<feature type="compositionally biased region" description="Basic and acidic residues" evidence="1">
    <location>
        <begin position="188"/>
        <end position="205"/>
    </location>
</feature>
<feature type="region of interest" description="Disordered" evidence="1">
    <location>
        <begin position="18"/>
        <end position="38"/>
    </location>
</feature>
<accession>A0AAN6LMM7</accession>
<organism evidence="2 3">
    <name type="scientific">Pseudopithomyces chartarum</name>
    <dbReference type="NCBI Taxonomy" id="1892770"/>
    <lineage>
        <taxon>Eukaryota</taxon>
        <taxon>Fungi</taxon>
        <taxon>Dikarya</taxon>
        <taxon>Ascomycota</taxon>
        <taxon>Pezizomycotina</taxon>
        <taxon>Dothideomycetes</taxon>
        <taxon>Pleosporomycetidae</taxon>
        <taxon>Pleosporales</taxon>
        <taxon>Massarineae</taxon>
        <taxon>Didymosphaeriaceae</taxon>
        <taxon>Pseudopithomyces</taxon>
    </lineage>
</organism>
<proteinExistence type="predicted"/>
<dbReference type="GO" id="GO:0003735">
    <property type="term" value="F:structural constituent of ribosome"/>
    <property type="evidence" value="ECO:0007669"/>
    <property type="project" value="TreeGrafter"/>
</dbReference>
<dbReference type="PANTHER" id="PTHR28266">
    <property type="entry name" value="54S RIBOSOMAL PROTEIN L20, MITOCHONDRIAL"/>
    <property type="match status" value="1"/>
</dbReference>
<reference evidence="2 3" key="1">
    <citation type="submission" date="2021-02" db="EMBL/GenBank/DDBJ databases">
        <title>Genome assembly of Pseudopithomyces chartarum.</title>
        <authorList>
            <person name="Jauregui R."/>
            <person name="Singh J."/>
            <person name="Voisey C."/>
        </authorList>
    </citation>
    <scope>NUCLEOTIDE SEQUENCE [LARGE SCALE GENOMIC DNA]</scope>
    <source>
        <strain evidence="2 3">AGR01</strain>
    </source>
</reference>
<evidence type="ECO:0000256" key="1">
    <source>
        <dbReference type="SAM" id="MobiDB-lite"/>
    </source>
</evidence>
<dbReference type="PANTHER" id="PTHR28266:SF1">
    <property type="entry name" value="LARGE RIBOSOMAL SUBUNIT PROTEIN ML58"/>
    <property type="match status" value="1"/>
</dbReference>
<evidence type="ECO:0000313" key="2">
    <source>
        <dbReference type="EMBL" id="KAK3197689.1"/>
    </source>
</evidence>